<dbReference type="AlphaFoldDB" id="A0AA39RVQ8"/>
<sequence length="637" mass="72051">MVELQSCAALVNDSALCAIEQEVKAEGSCLNATERYIKKFKRQKTDTSQDRTQDGNMIRSEMVPSKTTNERCIRPVDANLEDRLVNWMSMDETQFLHSDKLKDIGESAVDCDDTDETDDEDDDCYEEDHDTNADIKNKEIDEHVISCNNKLKEQLHDQEGFDPEMLPCSDTFFYYQNEPMVQDCKLPDTQTVNGDLNKHKAKEDTKIGEYKQPEEVLISRKEVCHIGTGSIVVNKKPSKVPFCPKEVKRMLESKALLLKNSQSHTIRKILVFASLGIRHGCEDMYELDFSHFSILRKGESYVSPKNPGEHVLYENPGVRRKVFYPNRQNPTLCPVQILEEEKAMRPSDSSCPSCLFLCIKYGGRTRNLPQNEYVRQRMGRNKLKSFGPVMCRMAMLVHVRSGSFFFKALGITLLFMAGFPDDLVQRETKYRNLDLLQKYYRTDEDAEREELFLPHLTNPDTLASPSFQQLTEKTALTKSKVRKQANSTTRPHKLPRSSIQQSTPSCSVPPSQFGQMGYASIQTHAMAAAFQSMPSQTHADTSLPANTFMPMIYWPPPNAFPPGPFPTAYGYRSFPSTANYISIHQQPYSYHPSCSPFIPKAVEGSGKNNVASEEADTDSDSTSSSSDQPKEALASCK</sequence>
<keyword evidence="3" id="KW-1185">Reference proteome</keyword>
<gene>
    <name evidence="2" type="ORF">LWI29_029836</name>
</gene>
<protein>
    <submittedName>
        <fullName evidence="2">Uncharacterized protein</fullName>
    </submittedName>
</protein>
<organism evidence="2 3">
    <name type="scientific">Acer saccharum</name>
    <name type="common">Sugar maple</name>
    <dbReference type="NCBI Taxonomy" id="4024"/>
    <lineage>
        <taxon>Eukaryota</taxon>
        <taxon>Viridiplantae</taxon>
        <taxon>Streptophyta</taxon>
        <taxon>Embryophyta</taxon>
        <taxon>Tracheophyta</taxon>
        <taxon>Spermatophyta</taxon>
        <taxon>Magnoliopsida</taxon>
        <taxon>eudicotyledons</taxon>
        <taxon>Gunneridae</taxon>
        <taxon>Pentapetalae</taxon>
        <taxon>rosids</taxon>
        <taxon>malvids</taxon>
        <taxon>Sapindales</taxon>
        <taxon>Sapindaceae</taxon>
        <taxon>Hippocastanoideae</taxon>
        <taxon>Acereae</taxon>
        <taxon>Acer</taxon>
    </lineage>
</organism>
<proteinExistence type="predicted"/>
<feature type="compositionally biased region" description="Acidic residues" evidence="1">
    <location>
        <begin position="109"/>
        <end position="128"/>
    </location>
</feature>
<feature type="region of interest" description="Disordered" evidence="1">
    <location>
        <begin position="107"/>
        <end position="128"/>
    </location>
</feature>
<accession>A0AA39RVQ8</accession>
<name>A0AA39RVQ8_ACESA</name>
<feature type="compositionally biased region" description="Polar residues" evidence="1">
    <location>
        <begin position="497"/>
        <end position="510"/>
    </location>
</feature>
<evidence type="ECO:0000313" key="2">
    <source>
        <dbReference type="EMBL" id="KAK0579692.1"/>
    </source>
</evidence>
<evidence type="ECO:0000313" key="3">
    <source>
        <dbReference type="Proteomes" id="UP001168877"/>
    </source>
</evidence>
<dbReference type="Proteomes" id="UP001168877">
    <property type="component" value="Unassembled WGS sequence"/>
</dbReference>
<evidence type="ECO:0000256" key="1">
    <source>
        <dbReference type="SAM" id="MobiDB-lite"/>
    </source>
</evidence>
<reference evidence="2" key="1">
    <citation type="journal article" date="2022" name="Plant J.">
        <title>Strategies of tolerance reflected in two North American maple genomes.</title>
        <authorList>
            <person name="McEvoy S.L."/>
            <person name="Sezen U.U."/>
            <person name="Trouern-Trend A."/>
            <person name="McMahon S.M."/>
            <person name="Schaberg P.G."/>
            <person name="Yang J."/>
            <person name="Wegrzyn J.L."/>
            <person name="Swenson N.G."/>
        </authorList>
    </citation>
    <scope>NUCLEOTIDE SEQUENCE</scope>
    <source>
        <strain evidence="2">NS2018</strain>
    </source>
</reference>
<feature type="region of interest" description="Disordered" evidence="1">
    <location>
        <begin position="601"/>
        <end position="637"/>
    </location>
</feature>
<feature type="region of interest" description="Disordered" evidence="1">
    <location>
        <begin position="473"/>
        <end position="510"/>
    </location>
</feature>
<dbReference type="EMBL" id="JAUESC010000385">
    <property type="protein sequence ID" value="KAK0579692.1"/>
    <property type="molecule type" value="Genomic_DNA"/>
</dbReference>
<reference evidence="2" key="2">
    <citation type="submission" date="2023-06" db="EMBL/GenBank/DDBJ databases">
        <authorList>
            <person name="Swenson N.G."/>
            <person name="Wegrzyn J.L."/>
            <person name="Mcevoy S.L."/>
        </authorList>
    </citation>
    <scope>NUCLEOTIDE SEQUENCE</scope>
    <source>
        <strain evidence="2">NS2018</strain>
        <tissue evidence="2">Leaf</tissue>
    </source>
</reference>
<comment type="caution">
    <text evidence="2">The sequence shown here is derived from an EMBL/GenBank/DDBJ whole genome shotgun (WGS) entry which is preliminary data.</text>
</comment>